<dbReference type="EC" id="2.4.1.122" evidence="6"/>
<comment type="cofactor">
    <cofactor evidence="1">
        <name>Mn(2+)</name>
        <dbReference type="ChEBI" id="CHEBI:29035"/>
    </cofactor>
</comment>
<reference evidence="26 27" key="1">
    <citation type="journal article" date="2016" name="Genome Biol. Evol.">
        <title>Gene Family Evolution Reflects Adaptation to Soil Environmental Stressors in the Genome of the Collembolan Orchesella cincta.</title>
        <authorList>
            <person name="Faddeeva-Vakhrusheva A."/>
            <person name="Derks M.F."/>
            <person name="Anvar S.Y."/>
            <person name="Agamennone V."/>
            <person name="Suring W."/>
            <person name="Smit S."/>
            <person name="van Straalen N.M."/>
            <person name="Roelofs D."/>
        </authorList>
    </citation>
    <scope>NUCLEOTIDE SEQUENCE [LARGE SCALE GENOMIC DNA]</scope>
    <source>
        <tissue evidence="26">Mixed pool</tissue>
    </source>
</reference>
<evidence type="ECO:0000256" key="20">
    <source>
        <dbReference type="ARBA" id="ARBA00042009"/>
    </source>
</evidence>
<comment type="pathway">
    <text evidence="3">Protein modification; protein glycosylation.</text>
</comment>
<name>A0A1D2MER4_ORCCI</name>
<evidence type="ECO:0000256" key="13">
    <source>
        <dbReference type="ARBA" id="ARBA00022989"/>
    </source>
</evidence>
<evidence type="ECO:0000256" key="10">
    <source>
        <dbReference type="ARBA" id="ARBA00022723"/>
    </source>
</evidence>
<keyword evidence="8 26" id="KW-0808">Transferase</keyword>
<accession>A0A1D2MER4</accession>
<dbReference type="EMBL" id="LJIJ01001578">
    <property type="protein sequence ID" value="ODM91374.1"/>
    <property type="molecule type" value="Genomic_DNA"/>
</dbReference>
<keyword evidence="7 26" id="KW-0328">Glycosyltransferase</keyword>
<comment type="subunit">
    <text evidence="5">Homodimer; disulfide-linked.</text>
</comment>
<sequence length="374" mass="42892">MKQSQGKPGRSFIAPLFVGILFGFGFATVFLSIRNEPIEQSSTVLIQTSEIFESNSTSVLTSNDSTIKTHLDLQILDAKSLEKNVRVLCWVMTSPNNHQKAMHVKKTWGKRCNILLFMSSKEDPELPSVALHNVKEGRDYLWAKTKEAFKYIYEKHYDEADWFMKADDDTFVIVENLRLFLKDYEPKTPIYFGCKFNYSVEQGYMSGGAGYVLSKEALRKFITEAIPDKQKCYEDHNGAEDLQLGKCMQNVNVTAGDSRDSFGRYRFLPFLPEKHIIPGEIEKSSWYWNYLYYPQKEGMDCCSNGAVSFHYVSPNMMYVLEYLLYHLRPFGVSADKIDTQRESSSSSKSTSSEQQDFHEQAITDTANQGKFVTI</sequence>
<dbReference type="FunFam" id="3.90.550.50:FF:000017">
    <property type="entry name" value="Glycoprotein-N-acetylgalactosamine 3-beta-galactosyltransferase 1"/>
    <property type="match status" value="1"/>
</dbReference>
<proteinExistence type="inferred from homology"/>
<dbReference type="GO" id="GO:0000166">
    <property type="term" value="F:nucleotide binding"/>
    <property type="evidence" value="ECO:0007669"/>
    <property type="project" value="UniProtKB-KW"/>
</dbReference>
<comment type="similarity">
    <text evidence="4">Belongs to the glycosyltransferase 31 family. Beta3-Gal-T subfamily.</text>
</comment>
<evidence type="ECO:0000256" key="11">
    <source>
        <dbReference type="ARBA" id="ARBA00022741"/>
    </source>
</evidence>
<evidence type="ECO:0000256" key="14">
    <source>
        <dbReference type="ARBA" id="ARBA00023136"/>
    </source>
</evidence>
<dbReference type="Proteomes" id="UP000094527">
    <property type="component" value="Unassembled WGS sequence"/>
</dbReference>
<comment type="subcellular location">
    <subcellularLocation>
        <location evidence="2">Membrane</location>
        <topology evidence="2">Single-pass type II membrane protein</topology>
    </subcellularLocation>
</comment>
<keyword evidence="15" id="KW-1015">Disulfide bond</keyword>
<feature type="domain" description="Fringe-like glycosyltransferase" evidence="25">
    <location>
        <begin position="89"/>
        <end position="253"/>
    </location>
</feature>
<protein>
    <recommendedName>
        <fullName evidence="18">Glycoprotein-N-acetylgalactosamine 3-beta-galactosyltransferase 1</fullName>
        <ecNumber evidence="6">2.4.1.122</ecNumber>
    </recommendedName>
    <alternativeName>
        <fullName evidence="20">Core 1 O-glycan T-synthase</fullName>
    </alternativeName>
    <alternativeName>
        <fullName evidence="21">Core 1 UDP-galactose:N-acetylgalactosamine-alpha-R beta 1,3-galactosyltransferase 1</fullName>
    </alternativeName>
    <alternativeName>
        <fullName evidence="19">Core 1 beta1,3-galactosyltransferase 1</fullName>
    </alternativeName>
</protein>
<dbReference type="Pfam" id="PF02434">
    <property type="entry name" value="Fringe"/>
    <property type="match status" value="1"/>
</dbReference>
<dbReference type="GO" id="GO:0016263">
    <property type="term" value="F:glycoprotein-N-acetylgalactosamine 3-beta-galactosyltransferase activity"/>
    <property type="evidence" value="ECO:0007669"/>
    <property type="project" value="UniProtKB-EC"/>
</dbReference>
<evidence type="ECO:0000256" key="19">
    <source>
        <dbReference type="ARBA" id="ARBA00041226"/>
    </source>
</evidence>
<evidence type="ECO:0000256" key="17">
    <source>
        <dbReference type="ARBA" id="ARBA00023211"/>
    </source>
</evidence>
<keyword evidence="13 24" id="KW-1133">Transmembrane helix</keyword>
<keyword evidence="12" id="KW-0735">Signal-anchor</keyword>
<evidence type="ECO:0000256" key="2">
    <source>
        <dbReference type="ARBA" id="ARBA00004606"/>
    </source>
</evidence>
<dbReference type="PANTHER" id="PTHR23033">
    <property type="entry name" value="BETA1,3-GALACTOSYLTRANSFERASE"/>
    <property type="match status" value="1"/>
</dbReference>
<evidence type="ECO:0000256" key="5">
    <source>
        <dbReference type="ARBA" id="ARBA00011748"/>
    </source>
</evidence>
<dbReference type="InterPro" id="IPR003378">
    <property type="entry name" value="Fringe-like_glycosylTrfase"/>
</dbReference>
<keyword evidence="11" id="KW-0547">Nucleotide-binding</keyword>
<comment type="function">
    <text evidence="22">Glycosyltransferase that generates the core 1 O-glycan Gal-beta1-3GalNAc-alpha1-Ser/Thr (T antigen), which is a precursor for many extended O-glycans in glycoproteins.</text>
</comment>
<dbReference type="OMA" id="SEGPKCC"/>
<evidence type="ECO:0000256" key="16">
    <source>
        <dbReference type="ARBA" id="ARBA00023180"/>
    </source>
</evidence>
<feature type="transmembrane region" description="Helical" evidence="24">
    <location>
        <begin position="12"/>
        <end position="33"/>
    </location>
</feature>
<evidence type="ECO:0000256" key="7">
    <source>
        <dbReference type="ARBA" id="ARBA00022676"/>
    </source>
</evidence>
<evidence type="ECO:0000256" key="12">
    <source>
        <dbReference type="ARBA" id="ARBA00022968"/>
    </source>
</evidence>
<evidence type="ECO:0000256" key="15">
    <source>
        <dbReference type="ARBA" id="ARBA00023157"/>
    </source>
</evidence>
<dbReference type="AlphaFoldDB" id="A0A1D2MER4"/>
<evidence type="ECO:0000256" key="21">
    <source>
        <dbReference type="ARBA" id="ARBA00043065"/>
    </source>
</evidence>
<evidence type="ECO:0000256" key="3">
    <source>
        <dbReference type="ARBA" id="ARBA00004922"/>
    </source>
</evidence>
<dbReference type="OrthoDB" id="414175at2759"/>
<evidence type="ECO:0000256" key="23">
    <source>
        <dbReference type="SAM" id="MobiDB-lite"/>
    </source>
</evidence>
<keyword evidence="10" id="KW-0479">Metal-binding</keyword>
<organism evidence="26 27">
    <name type="scientific">Orchesella cincta</name>
    <name type="common">Springtail</name>
    <name type="synonym">Podura cincta</name>
    <dbReference type="NCBI Taxonomy" id="48709"/>
    <lineage>
        <taxon>Eukaryota</taxon>
        <taxon>Metazoa</taxon>
        <taxon>Ecdysozoa</taxon>
        <taxon>Arthropoda</taxon>
        <taxon>Hexapoda</taxon>
        <taxon>Collembola</taxon>
        <taxon>Entomobryomorpha</taxon>
        <taxon>Entomobryoidea</taxon>
        <taxon>Orchesellidae</taxon>
        <taxon>Orchesellinae</taxon>
        <taxon>Orchesella</taxon>
    </lineage>
</organism>
<dbReference type="InterPro" id="IPR026050">
    <property type="entry name" value="C1GALT1/C1GALT1_chp1"/>
</dbReference>
<dbReference type="GO" id="GO:0030145">
    <property type="term" value="F:manganese ion binding"/>
    <property type="evidence" value="ECO:0007669"/>
    <property type="project" value="UniProtKB-ARBA"/>
</dbReference>
<evidence type="ECO:0000256" key="4">
    <source>
        <dbReference type="ARBA" id="ARBA00006462"/>
    </source>
</evidence>
<dbReference type="STRING" id="48709.A0A1D2MER4"/>
<keyword evidence="9 24" id="KW-0812">Transmembrane</keyword>
<evidence type="ECO:0000256" key="6">
    <source>
        <dbReference type="ARBA" id="ARBA00012557"/>
    </source>
</evidence>
<feature type="compositionally biased region" description="Low complexity" evidence="23">
    <location>
        <begin position="343"/>
        <end position="352"/>
    </location>
</feature>
<dbReference type="GO" id="GO:0016020">
    <property type="term" value="C:membrane"/>
    <property type="evidence" value="ECO:0007669"/>
    <property type="project" value="UniProtKB-SubCell"/>
</dbReference>
<dbReference type="UniPathway" id="UPA00378"/>
<evidence type="ECO:0000256" key="18">
    <source>
        <dbReference type="ARBA" id="ARBA00040898"/>
    </source>
</evidence>
<dbReference type="PANTHER" id="PTHR23033:SF14">
    <property type="entry name" value="GLYCOPROTEIN-N-ACETYLGALACTOSAMINE 3-BETA-GALACTOSYLTRANSFERASE 1-RELATED"/>
    <property type="match status" value="1"/>
</dbReference>
<keyword evidence="16" id="KW-0325">Glycoprotein</keyword>
<evidence type="ECO:0000256" key="9">
    <source>
        <dbReference type="ARBA" id="ARBA00022692"/>
    </source>
</evidence>
<comment type="caution">
    <text evidence="26">The sequence shown here is derived from an EMBL/GenBank/DDBJ whole genome shotgun (WGS) entry which is preliminary data.</text>
</comment>
<evidence type="ECO:0000259" key="25">
    <source>
        <dbReference type="Pfam" id="PF02434"/>
    </source>
</evidence>
<evidence type="ECO:0000313" key="27">
    <source>
        <dbReference type="Proteomes" id="UP000094527"/>
    </source>
</evidence>
<feature type="region of interest" description="Disordered" evidence="23">
    <location>
        <begin position="338"/>
        <end position="360"/>
    </location>
</feature>
<evidence type="ECO:0000256" key="8">
    <source>
        <dbReference type="ARBA" id="ARBA00022679"/>
    </source>
</evidence>
<keyword evidence="14 24" id="KW-0472">Membrane</keyword>
<dbReference type="Gene3D" id="3.90.550.50">
    <property type="match status" value="1"/>
</dbReference>
<gene>
    <name evidence="26" type="ORF">Ocin01_15308</name>
</gene>
<evidence type="ECO:0000256" key="1">
    <source>
        <dbReference type="ARBA" id="ARBA00001936"/>
    </source>
</evidence>
<keyword evidence="17" id="KW-0464">Manganese</keyword>
<keyword evidence="27" id="KW-1185">Reference proteome</keyword>
<evidence type="ECO:0000256" key="22">
    <source>
        <dbReference type="ARBA" id="ARBA00059245"/>
    </source>
</evidence>
<evidence type="ECO:0000256" key="24">
    <source>
        <dbReference type="SAM" id="Phobius"/>
    </source>
</evidence>
<evidence type="ECO:0000313" key="26">
    <source>
        <dbReference type="EMBL" id="ODM91374.1"/>
    </source>
</evidence>